<evidence type="ECO:0000256" key="4">
    <source>
        <dbReference type="ARBA" id="ARBA00022568"/>
    </source>
</evidence>
<gene>
    <name evidence="16" type="ORF">CLF_108363</name>
</gene>
<evidence type="ECO:0000256" key="6">
    <source>
        <dbReference type="ARBA" id="ARBA00022737"/>
    </source>
</evidence>
<feature type="compositionally biased region" description="Polar residues" evidence="14">
    <location>
        <begin position="1090"/>
        <end position="1104"/>
    </location>
</feature>
<dbReference type="PROSITE" id="PS00018">
    <property type="entry name" value="EF_HAND_1"/>
    <property type="match status" value="1"/>
</dbReference>
<sequence length="1973" mass="212976">MECIPNEDQTSDALHDQSQKKKRVGFRDRKFIAYEDRIRAYSTPDKIFRYFATLKCVDDDGETILMTPDDFVRSITPGIKQPEGLDLDSFLRYDPKVTPLNLDIPKDSVFYTLCDKALISFSDFVFLLTVLSTPRRQFEIAFRMFDLNGDGELDSEEFDVVRSVIMDTTAMGRRHRDHSTTGSTLKKRSNSALQQYFFGPEGDQKLTIKKFLDFHAQLQEEITRLEFDRASPVDGKITEVQFANFLLTYAGFSEQRRRKLIRSVKQKFSKSDDLEGISYRDFADFNLLLRSIADVDTALTFHHMAGVPIDQATLHHVALTVANIELSPHVVDVVFTLFDENSLMSPRTRQGRARQLQSVADEPGSAAPLVLEDYEVFEVETAELTIEEVDDFASSLLLSNDPPGPAGSSPSSEIGAVIARNSHTLIHSPHSLATTSVVLAAQHAQAMEYKSLAVTNASQPTDEYCKTSIPVIQCSGHQQQTLLADKIDPRPSDWMLDLPVHLLSVRSSLPQPCPPVTWPQCLLAFTDAPAFVRAVTADLRLYAAHKLGVDCSEQLHVASCDATYDWTSCQVVCCEADVEVLGSGPKLHSSDTPLSVGSLSDEVCYTDRAPMLTEKTIPLLVSSQRLLMPDPVGLRLLPFSGVRAELSNCATIATAIYVILAEHQTSLVPSDCEALLPSHDLSVEFIDEDQSSPSSTDPGLLVMLVALVPTAASCPEEIDPIRVNHRLDRLHLSHVINSSRQTNLTTLVALVDIVQAIINRETFYALPVEAQRMLADLLPVYDRHKHTWSSFTGLDTEPDDAKLTPDSSVANDDSSVWLHPSALSNEFFGKALQDYASRQAQGDFAPRVRNRAGLRTSANNRCRYMLPVSAESPQEKVTTRSFPCNSTPRLNHVRRTPQTSRTKPSVISSQTNGQLRKRKLISGSSQVSPRENTSIPTLKVKKSTTVKLTKFGSIRQSRRSARFSRPPDLDLNPPKTDSVSPHQCEEASDLLGHYPSALESVVSVDDSDVTGQLASAEIKLPSPIATCGTHSTESKPTTGLTSLSPLSRQSTEQESLQKRARKLSVVPQSSPTPVHPLPNENKYASPLGSPRSTRVSRALSSTLDSPVPSPMPPPRQTKTLAAVREKLRAKRMMKEAERQSPGQSYYSLPGSMTPHPASGASGYFHQPSSYPSNGGFGVLSTDSTKRSSSALSSPRSLQSLSPRPCDKQLTTNQVTSMETATLHSDTESDLNKILPTSPASPCSLPGAELLSPLPNLCLTAELPSLLSDQDHPTFSLDFAGQSYPSSPRSSTSPVAMNGPLSFEPTRSPQSARSGIAPCHFEFPHEQSTSAPPTPSTHQTGQTLLCSFSNVSPSSILSSGVHTNNTGLAQHCITAVSVPNSPSQVTLKFPSLCTTLPNDTTTVLKPPVSPLLDPTITGHSVTKNQVVLPTAFNLPSVSTSSPVRSSQLIPSLFASVSTNSPVLSQTLQSASTFGQVSLPRDTAACNTTPSYTISSSSIPSAVSQLLVGAGSSSSNGSNSSSNGGNNKPSTTTRAFFVDGDNLSQALALLQSLNPNATITQQQFLLIPSANKSQMFLLRPPSSKSPSVAASQPPTTLSVPACQTNPSTTTVVRQPASSVIASPIPPSSSCEMKSMVDTQQVSCSSSAANILPSVPNQMLAKTLSTPSCESATFPVNIRPRLVPTELTVPIYQQPSAAPPPLPPRALVCSTANLSSPTLLPLKPPPSHTRPLSNVDLDQDRVGPKPRSVSPKIALPPTHSNKVSAAAATVLCANPTAQSQITLSLLTSSPSLLGNEAPLVFLTDSLRPAPTVVHPNTRQVSLLQANVVEQAYSVYTQSSTGTTTLLTPSPVTVINPSSSSLPPLASQLPAIPAPSFYTNSFSALSREPTLPHYTATLGGNKFVTTDQPHTVIQTNPVNCYPTTMVQTLPVTYLPAATIVSHCSPALVFPHTVQTLQPDQTHLVSRDNGIQFSRHPV</sequence>
<feature type="compositionally biased region" description="Polar residues" evidence="14">
    <location>
        <begin position="922"/>
        <end position="933"/>
    </location>
</feature>
<dbReference type="InterPro" id="IPR002048">
    <property type="entry name" value="EF_hand_dom"/>
</dbReference>
<feature type="compositionally biased region" description="Polar residues" evidence="14">
    <location>
        <begin position="879"/>
        <end position="889"/>
    </location>
</feature>
<feature type="region of interest" description="Disordered" evidence="14">
    <location>
        <begin position="1578"/>
        <end position="1629"/>
    </location>
</feature>
<dbReference type="Gene3D" id="1.10.238.10">
    <property type="entry name" value="EF-hand"/>
    <property type="match status" value="1"/>
</dbReference>
<evidence type="ECO:0000313" key="16">
    <source>
        <dbReference type="EMBL" id="GAA52565.1"/>
    </source>
</evidence>
<feature type="region of interest" description="Disordered" evidence="14">
    <location>
        <begin position="952"/>
        <end position="982"/>
    </location>
</feature>
<comment type="subcellular location">
    <subcellularLocation>
        <location evidence="1">Mitochondrion inner membrane</location>
    </subcellularLocation>
    <subcellularLocation>
        <location evidence="2">Mitochondrion intermembrane space</location>
    </subcellularLocation>
</comment>
<feature type="compositionally biased region" description="Low complexity" evidence="14">
    <location>
        <begin position="1578"/>
        <end position="1592"/>
    </location>
</feature>
<comment type="similarity">
    <text evidence="13">Belongs to the MICU1 family. MICU1 subfamily.</text>
</comment>
<feature type="region of interest" description="Disordered" evidence="14">
    <location>
        <begin position="1024"/>
        <end position="1241"/>
    </location>
</feature>
<evidence type="ECO:0000256" key="13">
    <source>
        <dbReference type="ARBA" id="ARBA00038333"/>
    </source>
</evidence>
<dbReference type="Proteomes" id="UP000008909">
    <property type="component" value="Unassembled WGS sequence"/>
</dbReference>
<dbReference type="CDD" id="cd15900">
    <property type="entry name" value="EFh_MICU"/>
    <property type="match status" value="1"/>
</dbReference>
<name>G7YHY2_CLOSI</name>
<keyword evidence="4" id="KW-0109">Calcium transport</keyword>
<evidence type="ECO:0000256" key="10">
    <source>
        <dbReference type="ARBA" id="ARBA00023065"/>
    </source>
</evidence>
<evidence type="ECO:0000256" key="3">
    <source>
        <dbReference type="ARBA" id="ARBA00022448"/>
    </source>
</evidence>
<feature type="region of interest" description="Disordered" evidence="14">
    <location>
        <begin position="1508"/>
        <end position="1532"/>
    </location>
</feature>
<protein>
    <submittedName>
        <fullName evidence="16">Calcium uptake protein 1 mitochondrial</fullName>
    </submittedName>
</protein>
<feature type="compositionally biased region" description="Polar residues" evidence="14">
    <location>
        <begin position="1028"/>
        <end position="1054"/>
    </location>
</feature>
<reference key="2">
    <citation type="submission" date="2011-10" db="EMBL/GenBank/DDBJ databases">
        <title>The genome and transcriptome sequence of Clonorchis sinensis provide insights into the carcinogenic liver fluke.</title>
        <authorList>
            <person name="Wang X."/>
            <person name="Huang Y."/>
            <person name="Chen W."/>
            <person name="Liu H."/>
            <person name="Guo L."/>
            <person name="Chen Y."/>
            <person name="Luo F."/>
            <person name="Zhou W."/>
            <person name="Sun J."/>
            <person name="Mao Q."/>
            <person name="Liang P."/>
            <person name="Zhou C."/>
            <person name="Tian Y."/>
            <person name="Men J."/>
            <person name="Lv X."/>
            <person name="Huang L."/>
            <person name="Zhou J."/>
            <person name="Hu Y."/>
            <person name="Li R."/>
            <person name="Zhang F."/>
            <person name="Lei H."/>
            <person name="Li X."/>
            <person name="Hu X."/>
            <person name="Liang C."/>
            <person name="Xu J."/>
            <person name="Wu Z."/>
            <person name="Yu X."/>
        </authorList>
    </citation>
    <scope>NUCLEOTIDE SEQUENCE</scope>
    <source>
        <strain>Henan</strain>
    </source>
</reference>
<accession>G7YHY2</accession>
<feature type="compositionally biased region" description="Low complexity" evidence="14">
    <location>
        <begin position="1186"/>
        <end position="1203"/>
    </location>
</feature>
<evidence type="ECO:0000256" key="5">
    <source>
        <dbReference type="ARBA" id="ARBA00022723"/>
    </source>
</evidence>
<feature type="domain" description="EF-hand" evidence="15">
    <location>
        <begin position="133"/>
        <end position="168"/>
    </location>
</feature>
<keyword evidence="8" id="KW-0106">Calcium</keyword>
<feature type="compositionally biased region" description="Low complexity" evidence="14">
    <location>
        <begin position="1282"/>
        <end position="1293"/>
    </location>
</feature>
<dbReference type="InterPro" id="IPR018247">
    <property type="entry name" value="EF_Hand_1_Ca_BS"/>
</dbReference>
<keyword evidence="7" id="KW-0999">Mitochondrion inner membrane</keyword>
<evidence type="ECO:0000313" key="17">
    <source>
        <dbReference type="Proteomes" id="UP000008909"/>
    </source>
</evidence>
<feature type="compositionally biased region" description="Polar residues" evidence="14">
    <location>
        <begin position="1593"/>
        <end position="1610"/>
    </location>
</feature>
<keyword evidence="3" id="KW-0813">Transport</keyword>
<proteinExistence type="inferred from homology"/>
<evidence type="ECO:0000256" key="12">
    <source>
        <dbReference type="ARBA" id="ARBA00023136"/>
    </source>
</evidence>
<dbReference type="GO" id="GO:0051560">
    <property type="term" value="P:mitochondrial calcium ion homeostasis"/>
    <property type="evidence" value="ECO:0007669"/>
    <property type="project" value="TreeGrafter"/>
</dbReference>
<keyword evidence="5" id="KW-0479">Metal-binding</keyword>
<keyword evidence="9" id="KW-0809">Transit peptide</keyword>
<evidence type="ECO:0000256" key="1">
    <source>
        <dbReference type="ARBA" id="ARBA00004273"/>
    </source>
</evidence>
<dbReference type="PANTHER" id="PTHR12294">
    <property type="entry name" value="EF HAND DOMAIN FAMILY A1,A2-RELATED"/>
    <property type="match status" value="1"/>
</dbReference>
<dbReference type="InterPro" id="IPR011992">
    <property type="entry name" value="EF-hand-dom_pair"/>
</dbReference>
<dbReference type="GO" id="GO:1990246">
    <property type="term" value="C:uniplex complex"/>
    <property type="evidence" value="ECO:0007669"/>
    <property type="project" value="TreeGrafter"/>
</dbReference>
<feature type="compositionally biased region" description="Polar residues" evidence="14">
    <location>
        <begin position="896"/>
        <end position="914"/>
    </location>
</feature>
<feature type="region of interest" description="Disordered" evidence="14">
    <location>
        <begin position="1"/>
        <end position="21"/>
    </location>
</feature>
<keyword evidence="12" id="KW-0472">Membrane</keyword>
<feature type="compositionally biased region" description="Low complexity" evidence="14">
    <location>
        <begin position="1509"/>
        <end position="1525"/>
    </location>
</feature>
<evidence type="ECO:0000256" key="9">
    <source>
        <dbReference type="ARBA" id="ARBA00022946"/>
    </source>
</evidence>
<keyword evidence="17" id="KW-1185">Reference proteome</keyword>
<feature type="region of interest" description="Disordered" evidence="14">
    <location>
        <begin position="877"/>
        <end position="933"/>
    </location>
</feature>
<dbReference type="EMBL" id="DF143315">
    <property type="protein sequence ID" value="GAA52565.1"/>
    <property type="molecule type" value="Genomic_DNA"/>
</dbReference>
<keyword evidence="10" id="KW-0406">Ion transport</keyword>
<feature type="compositionally biased region" description="Polar residues" evidence="14">
    <location>
        <begin position="1208"/>
        <end position="1223"/>
    </location>
</feature>
<keyword evidence="11" id="KW-0496">Mitochondrion</keyword>
<keyword evidence="6" id="KW-0677">Repeat</keyword>
<evidence type="ECO:0000256" key="11">
    <source>
        <dbReference type="ARBA" id="ARBA00023128"/>
    </source>
</evidence>
<evidence type="ECO:0000256" key="2">
    <source>
        <dbReference type="ARBA" id="ARBA00004569"/>
    </source>
</evidence>
<evidence type="ECO:0000256" key="8">
    <source>
        <dbReference type="ARBA" id="ARBA00022837"/>
    </source>
</evidence>
<dbReference type="SUPFAM" id="SSF47473">
    <property type="entry name" value="EF-hand"/>
    <property type="match status" value="2"/>
</dbReference>
<organism evidence="16 17">
    <name type="scientific">Clonorchis sinensis</name>
    <name type="common">Chinese liver fluke</name>
    <dbReference type="NCBI Taxonomy" id="79923"/>
    <lineage>
        <taxon>Eukaryota</taxon>
        <taxon>Metazoa</taxon>
        <taxon>Spiralia</taxon>
        <taxon>Lophotrochozoa</taxon>
        <taxon>Platyhelminthes</taxon>
        <taxon>Trematoda</taxon>
        <taxon>Digenea</taxon>
        <taxon>Opisthorchiida</taxon>
        <taxon>Opisthorchiata</taxon>
        <taxon>Opisthorchiidae</taxon>
        <taxon>Clonorchis</taxon>
    </lineage>
</organism>
<dbReference type="PANTHER" id="PTHR12294:SF1">
    <property type="entry name" value="CALCIUM UPTAKE PROTEIN 1, MITOCHONDRIAL"/>
    <property type="match status" value="1"/>
</dbReference>
<dbReference type="GO" id="GO:0036444">
    <property type="term" value="P:calcium import into the mitochondrion"/>
    <property type="evidence" value="ECO:0007669"/>
    <property type="project" value="UniProtKB-ARBA"/>
</dbReference>
<dbReference type="GO" id="GO:0005758">
    <property type="term" value="C:mitochondrial intermembrane space"/>
    <property type="evidence" value="ECO:0007669"/>
    <property type="project" value="UniProtKB-SubCell"/>
</dbReference>
<reference evidence="16" key="1">
    <citation type="journal article" date="2011" name="Genome Biol.">
        <title>The draft genome of the carcinogenic human liver fluke Clonorchis sinensis.</title>
        <authorList>
            <person name="Wang X."/>
            <person name="Chen W."/>
            <person name="Huang Y."/>
            <person name="Sun J."/>
            <person name="Men J."/>
            <person name="Liu H."/>
            <person name="Luo F."/>
            <person name="Guo L."/>
            <person name="Lv X."/>
            <person name="Deng C."/>
            <person name="Zhou C."/>
            <person name="Fan Y."/>
            <person name="Li X."/>
            <person name="Huang L."/>
            <person name="Hu Y."/>
            <person name="Liang C."/>
            <person name="Hu X."/>
            <person name="Xu J."/>
            <person name="Yu X."/>
        </authorList>
    </citation>
    <scope>NUCLEOTIDE SEQUENCE [LARGE SCALE GENOMIC DNA]</scope>
    <source>
        <strain evidence="16">Henan</strain>
    </source>
</reference>
<evidence type="ECO:0000259" key="15">
    <source>
        <dbReference type="PROSITE" id="PS50222"/>
    </source>
</evidence>
<dbReference type="PROSITE" id="PS50222">
    <property type="entry name" value="EF_HAND_2"/>
    <property type="match status" value="1"/>
</dbReference>
<dbReference type="InterPro" id="IPR039800">
    <property type="entry name" value="MICU1/2/3"/>
</dbReference>
<dbReference type="GO" id="GO:0005509">
    <property type="term" value="F:calcium ion binding"/>
    <property type="evidence" value="ECO:0007669"/>
    <property type="project" value="InterPro"/>
</dbReference>
<feature type="region of interest" description="Disordered" evidence="14">
    <location>
        <begin position="1715"/>
        <end position="1754"/>
    </location>
</feature>
<evidence type="ECO:0000256" key="14">
    <source>
        <dbReference type="SAM" id="MobiDB-lite"/>
    </source>
</evidence>
<evidence type="ECO:0000256" key="7">
    <source>
        <dbReference type="ARBA" id="ARBA00022792"/>
    </source>
</evidence>
<feature type="region of interest" description="Disordered" evidence="14">
    <location>
        <begin position="1278"/>
        <end position="1315"/>
    </location>
</feature>